<dbReference type="SUPFAM" id="SSF57716">
    <property type="entry name" value="Glucocorticoid receptor-like (DNA-binding domain)"/>
    <property type="match status" value="2"/>
</dbReference>
<evidence type="ECO:0000313" key="9">
    <source>
        <dbReference type="EMBL" id="CAI7992063.1"/>
    </source>
</evidence>
<feature type="compositionally biased region" description="Polar residues" evidence="7">
    <location>
        <begin position="143"/>
        <end position="159"/>
    </location>
</feature>
<dbReference type="GO" id="GO:0045944">
    <property type="term" value="P:positive regulation of transcription by RNA polymerase II"/>
    <property type="evidence" value="ECO:0007669"/>
    <property type="project" value="TreeGrafter"/>
</dbReference>
<feature type="region of interest" description="Disordered" evidence="7">
    <location>
        <begin position="143"/>
        <end position="170"/>
    </location>
</feature>
<dbReference type="GO" id="GO:0000981">
    <property type="term" value="F:DNA-binding transcription factor activity, RNA polymerase II-specific"/>
    <property type="evidence" value="ECO:0007669"/>
    <property type="project" value="TreeGrafter"/>
</dbReference>
<evidence type="ECO:0000256" key="3">
    <source>
        <dbReference type="ARBA" id="ARBA00022771"/>
    </source>
</evidence>
<dbReference type="PANTHER" id="PTHR10071:SF281">
    <property type="entry name" value="BOX A-BINDING FACTOR-RELATED"/>
    <property type="match status" value="1"/>
</dbReference>
<feature type="domain" description="GATA-type" evidence="8">
    <location>
        <begin position="253"/>
        <end position="306"/>
    </location>
</feature>
<evidence type="ECO:0000259" key="8">
    <source>
        <dbReference type="PROSITE" id="PS50114"/>
    </source>
</evidence>
<dbReference type="PROSITE" id="PS00344">
    <property type="entry name" value="GATA_ZN_FINGER_1"/>
    <property type="match status" value="1"/>
</dbReference>
<evidence type="ECO:0000256" key="1">
    <source>
        <dbReference type="ARBA" id="ARBA00004123"/>
    </source>
</evidence>
<comment type="caution">
    <text evidence="9">The sequence shown here is derived from an EMBL/GenBank/DDBJ whole genome shotgun (WGS) entry which is preliminary data.</text>
</comment>
<dbReference type="GO" id="GO:0000978">
    <property type="term" value="F:RNA polymerase II cis-regulatory region sequence-specific DNA binding"/>
    <property type="evidence" value="ECO:0007669"/>
    <property type="project" value="TreeGrafter"/>
</dbReference>
<keyword evidence="4" id="KW-0862">Zinc</keyword>
<dbReference type="GO" id="GO:0005634">
    <property type="term" value="C:nucleus"/>
    <property type="evidence" value="ECO:0007669"/>
    <property type="project" value="UniProtKB-SubCell"/>
</dbReference>
<evidence type="ECO:0000256" key="5">
    <source>
        <dbReference type="ARBA" id="ARBA00023242"/>
    </source>
</evidence>
<dbReference type="GO" id="GO:0008270">
    <property type="term" value="F:zinc ion binding"/>
    <property type="evidence" value="ECO:0007669"/>
    <property type="project" value="UniProtKB-KW"/>
</dbReference>
<reference evidence="9" key="1">
    <citation type="submission" date="2023-03" db="EMBL/GenBank/DDBJ databases">
        <authorList>
            <person name="Steffen K."/>
            <person name="Cardenas P."/>
        </authorList>
    </citation>
    <scope>NUCLEOTIDE SEQUENCE</scope>
</reference>
<dbReference type="EMBL" id="CASHTH010000135">
    <property type="protein sequence ID" value="CAI7992063.1"/>
    <property type="molecule type" value="Genomic_DNA"/>
</dbReference>
<keyword evidence="3 6" id="KW-0863">Zinc-finger</keyword>
<dbReference type="InterPro" id="IPR013088">
    <property type="entry name" value="Znf_NHR/GATA"/>
</dbReference>
<feature type="domain" description="GATA-type" evidence="8">
    <location>
        <begin position="306"/>
        <end position="338"/>
    </location>
</feature>
<dbReference type="SMART" id="SM00401">
    <property type="entry name" value="ZnF_GATA"/>
    <property type="match status" value="2"/>
</dbReference>
<dbReference type="Proteomes" id="UP001174909">
    <property type="component" value="Unassembled WGS sequence"/>
</dbReference>
<dbReference type="GO" id="GO:0000122">
    <property type="term" value="P:negative regulation of transcription by RNA polymerase II"/>
    <property type="evidence" value="ECO:0007669"/>
    <property type="project" value="TreeGrafter"/>
</dbReference>
<proteinExistence type="predicted"/>
<dbReference type="PRINTS" id="PR00619">
    <property type="entry name" value="GATAZNFINGER"/>
</dbReference>
<keyword evidence="2" id="KW-0479">Metal-binding</keyword>
<dbReference type="CDD" id="cd00202">
    <property type="entry name" value="ZnF_GATA"/>
    <property type="match status" value="2"/>
</dbReference>
<protein>
    <submittedName>
        <fullName evidence="9">GATA-binding factor 1-B</fullName>
    </submittedName>
</protein>
<dbReference type="InterPro" id="IPR000679">
    <property type="entry name" value="Znf_GATA"/>
</dbReference>
<keyword evidence="5" id="KW-0539">Nucleus</keyword>
<dbReference type="PROSITE" id="PS50114">
    <property type="entry name" value="GATA_ZN_FINGER_2"/>
    <property type="match status" value="2"/>
</dbReference>
<evidence type="ECO:0000256" key="6">
    <source>
        <dbReference type="PROSITE-ProRule" id="PRU00094"/>
    </source>
</evidence>
<comment type="subcellular location">
    <subcellularLocation>
        <location evidence="1">Nucleus</location>
    </subcellularLocation>
</comment>
<accession>A0AA35VTV1</accession>
<evidence type="ECO:0000256" key="2">
    <source>
        <dbReference type="ARBA" id="ARBA00022723"/>
    </source>
</evidence>
<organism evidence="9 10">
    <name type="scientific">Geodia barretti</name>
    <name type="common">Barrett's horny sponge</name>
    <dbReference type="NCBI Taxonomy" id="519541"/>
    <lineage>
        <taxon>Eukaryota</taxon>
        <taxon>Metazoa</taxon>
        <taxon>Porifera</taxon>
        <taxon>Demospongiae</taxon>
        <taxon>Heteroscleromorpha</taxon>
        <taxon>Tetractinellida</taxon>
        <taxon>Astrophorina</taxon>
        <taxon>Geodiidae</taxon>
        <taxon>Geodia</taxon>
    </lineage>
</organism>
<evidence type="ECO:0000313" key="10">
    <source>
        <dbReference type="Proteomes" id="UP001174909"/>
    </source>
</evidence>
<dbReference type="PANTHER" id="PTHR10071">
    <property type="entry name" value="TRANSCRIPTION FACTOR GATA FAMILY MEMBER"/>
    <property type="match status" value="1"/>
</dbReference>
<sequence length="348" mass="37193">MDTVAALPPEDPELFIPNISSEASDGATILPAIAIAPPLVAHAGRAYVDRIPGGPIFQSYTTLCTQVQLHTTFHYPPTPPVEGDGCSADKLHVVADTALALADAAAMHDVKAAVLQGPSPQTQQFHSLPTPPTPELSVASLQQQMTGGELVSASSSHSCQPAADTPAYGAEPSKQQLYQWQATNSNFCVMGPSQFAAPTQAAAFPARRPPPLYYQATSEKTSAVAAQVQSGPLRSPMSEFVVMKECIDGTLSYNPNRNCSNCGATSTPLWRRNPEGKYLCNACGLYYRVNGTNRNNTQKKKKTNLKCMNNKCSNCGTTKTVLWRRMENGDPVCNPCGLTTNSTDTTDL</sequence>
<dbReference type="Pfam" id="PF00320">
    <property type="entry name" value="GATA"/>
    <property type="match status" value="2"/>
</dbReference>
<evidence type="ECO:0000256" key="7">
    <source>
        <dbReference type="SAM" id="MobiDB-lite"/>
    </source>
</evidence>
<name>A0AA35VTV1_GEOBA</name>
<gene>
    <name evidence="9" type="ORF">GBAR_LOCUS912</name>
</gene>
<evidence type="ECO:0000256" key="4">
    <source>
        <dbReference type="ARBA" id="ARBA00022833"/>
    </source>
</evidence>
<dbReference type="AlphaFoldDB" id="A0AA35VTV1"/>
<keyword evidence="10" id="KW-1185">Reference proteome</keyword>
<dbReference type="InterPro" id="IPR039355">
    <property type="entry name" value="Transcription_factor_GATA"/>
</dbReference>
<dbReference type="Gene3D" id="3.30.50.10">
    <property type="entry name" value="Erythroid Transcription Factor GATA-1, subunit A"/>
    <property type="match status" value="2"/>
</dbReference>